<dbReference type="EMBL" id="MVGC01000027">
    <property type="protein sequence ID" value="RJE26185.1"/>
    <property type="molecule type" value="Genomic_DNA"/>
</dbReference>
<dbReference type="OrthoDB" id="4499271at2759"/>
<proteinExistence type="predicted"/>
<evidence type="ECO:0000313" key="1">
    <source>
        <dbReference type="EMBL" id="RJE26185.1"/>
    </source>
</evidence>
<sequence>MWTFGIPTVSSGPQFIVPDHLIQPAYRTLLAAGFPPCQEGGNCLQLRGNRSSPRPEEHFHLYPELVDDVHTDILGLYKKSNLLWTLPDLELKLPAADDPNFMLASDERLPKTPDGGSGPWPSFLHPVRILTPTRFLETQILLHCRDYLHANCYSAHWNANLTYIAEYVKPHNLIKEEDLDPRFLPFWRTMVDLNNLPPQSFKEELSKVRQKLIEDNELPPPAPVYNVEPDVAQKLGPYVT</sequence>
<protein>
    <submittedName>
        <fullName evidence="1">Uncharacterized protein</fullName>
    </submittedName>
</protein>
<reference evidence="2" key="1">
    <citation type="submission" date="2017-02" db="EMBL/GenBank/DDBJ databases">
        <authorList>
            <person name="Tafer H."/>
            <person name="Lopandic K."/>
        </authorList>
    </citation>
    <scope>NUCLEOTIDE SEQUENCE [LARGE SCALE GENOMIC DNA]</scope>
    <source>
        <strain evidence="2">CBS 366.77</strain>
    </source>
</reference>
<accession>A0A3A3A897</accession>
<name>A0A3A3A897_9EURO</name>
<keyword evidence="2" id="KW-1185">Reference proteome</keyword>
<dbReference type="Proteomes" id="UP000266188">
    <property type="component" value="Unassembled WGS sequence"/>
</dbReference>
<evidence type="ECO:0000313" key="2">
    <source>
        <dbReference type="Proteomes" id="UP000266188"/>
    </source>
</evidence>
<organism evidence="1 2">
    <name type="scientific">Aspergillus sclerotialis</name>
    <dbReference type="NCBI Taxonomy" id="2070753"/>
    <lineage>
        <taxon>Eukaryota</taxon>
        <taxon>Fungi</taxon>
        <taxon>Dikarya</taxon>
        <taxon>Ascomycota</taxon>
        <taxon>Pezizomycotina</taxon>
        <taxon>Eurotiomycetes</taxon>
        <taxon>Eurotiomycetidae</taxon>
        <taxon>Eurotiales</taxon>
        <taxon>Aspergillaceae</taxon>
        <taxon>Aspergillus</taxon>
        <taxon>Aspergillus subgen. Polypaecilum</taxon>
    </lineage>
</organism>
<comment type="caution">
    <text evidence="1">The sequence shown here is derived from an EMBL/GenBank/DDBJ whole genome shotgun (WGS) entry which is preliminary data.</text>
</comment>
<gene>
    <name evidence="1" type="ORF">PHISCL_01433</name>
</gene>
<dbReference type="AlphaFoldDB" id="A0A3A3A897"/>